<comment type="caution">
    <text evidence="6">The sequence shown here is derived from an EMBL/GenBank/DDBJ whole genome shotgun (WGS) entry which is preliminary data.</text>
</comment>
<dbReference type="STRING" id="307972.A0A2G8KYT1"/>
<dbReference type="PANTHER" id="PTHR46706:SF12">
    <property type="entry name" value="PROTEIN QUA-1-RELATED"/>
    <property type="match status" value="1"/>
</dbReference>
<gene>
    <name evidence="6" type="ORF">BSL78_09937</name>
</gene>
<evidence type="ECO:0000256" key="2">
    <source>
        <dbReference type="ARBA" id="ARBA00022473"/>
    </source>
</evidence>
<organism evidence="6 7">
    <name type="scientific">Stichopus japonicus</name>
    <name type="common">Sea cucumber</name>
    <dbReference type="NCBI Taxonomy" id="307972"/>
    <lineage>
        <taxon>Eukaryota</taxon>
        <taxon>Metazoa</taxon>
        <taxon>Echinodermata</taxon>
        <taxon>Eleutherozoa</taxon>
        <taxon>Echinozoa</taxon>
        <taxon>Holothuroidea</taxon>
        <taxon>Aspidochirotacea</taxon>
        <taxon>Aspidochirotida</taxon>
        <taxon>Stichopodidae</taxon>
        <taxon>Apostichopus</taxon>
    </lineage>
</organism>
<evidence type="ECO:0000313" key="6">
    <source>
        <dbReference type="EMBL" id="PIK53159.1"/>
    </source>
</evidence>
<evidence type="ECO:0000313" key="7">
    <source>
        <dbReference type="Proteomes" id="UP000230750"/>
    </source>
</evidence>
<sequence>MYDSGPGNWKPLFTELVGSQIEGSDISIMEVSSLFLQQNNNLLQSVLGILFEKRQQQREAKRLQEREELRNSAFSIISTVIKQKLKSYLTGKTTSELREMEAQIGRGDVPSDICDKVCGHLTTAQMQSLGFDEVKAEILKQIKEQNKVIEECKNEAGRCFAGSTEVRIKERGIAKIYNVRVDDEILVFDENGLLFYDKVYLISHAREDENITFVRLQTSSGKDLRISPGHLLPVGCFGSNVAAKDVSLGNVIFTLQDGVMMPDKVTSVTYELCRGAYCPMTMDGTIVVNDVAASCYTTFFPSPLSHALLSPIRLLFSYLPLPLFNQLLPYDTEEGMPVLLLKCRSIIIMWRSFYTRNVNPSKSV</sequence>
<keyword evidence="7" id="KW-1185">Reference proteome</keyword>
<dbReference type="Gene3D" id="2.170.16.10">
    <property type="entry name" value="Hedgehog/Intein (Hint) domain"/>
    <property type="match status" value="1"/>
</dbReference>
<dbReference type="GO" id="GO:0048731">
    <property type="term" value="P:system development"/>
    <property type="evidence" value="ECO:0007669"/>
    <property type="project" value="UniProtKB-ARBA"/>
</dbReference>
<dbReference type="AlphaFoldDB" id="A0A2G8KYT1"/>
<dbReference type="CDD" id="cd00081">
    <property type="entry name" value="Hint"/>
    <property type="match status" value="1"/>
</dbReference>
<accession>A0A2G8KYT1</accession>
<proteinExistence type="predicted"/>
<keyword evidence="3" id="KW-0732">Signal</keyword>
<feature type="domain" description="Hint" evidence="5">
    <location>
        <begin position="157"/>
        <end position="256"/>
    </location>
</feature>
<evidence type="ECO:0008006" key="8">
    <source>
        <dbReference type="Google" id="ProtNLM"/>
    </source>
</evidence>
<reference evidence="6 7" key="1">
    <citation type="journal article" date="2017" name="PLoS Biol.">
        <title>The sea cucumber genome provides insights into morphological evolution and visceral regeneration.</title>
        <authorList>
            <person name="Zhang X."/>
            <person name="Sun L."/>
            <person name="Yuan J."/>
            <person name="Sun Y."/>
            <person name="Gao Y."/>
            <person name="Zhang L."/>
            <person name="Li S."/>
            <person name="Dai H."/>
            <person name="Hamel J.F."/>
            <person name="Liu C."/>
            <person name="Yu Y."/>
            <person name="Liu S."/>
            <person name="Lin W."/>
            <person name="Guo K."/>
            <person name="Jin S."/>
            <person name="Xu P."/>
            <person name="Storey K.B."/>
            <person name="Huan P."/>
            <person name="Zhang T."/>
            <person name="Zhou Y."/>
            <person name="Zhang J."/>
            <person name="Lin C."/>
            <person name="Li X."/>
            <person name="Xing L."/>
            <person name="Huo D."/>
            <person name="Sun M."/>
            <person name="Wang L."/>
            <person name="Mercier A."/>
            <person name="Li F."/>
            <person name="Yang H."/>
            <person name="Xiang J."/>
        </authorList>
    </citation>
    <scope>NUCLEOTIDE SEQUENCE [LARGE SCALE GENOMIC DNA]</scope>
    <source>
        <strain evidence="6">Shaxun</strain>
        <tissue evidence="6">Muscle</tissue>
    </source>
</reference>
<dbReference type="PANTHER" id="PTHR46706">
    <property type="entry name" value="PROTEIN QUA-1-RELATED"/>
    <property type="match status" value="1"/>
</dbReference>
<dbReference type="GO" id="GO:0016540">
    <property type="term" value="P:protein autoprocessing"/>
    <property type="evidence" value="ECO:0007669"/>
    <property type="project" value="InterPro"/>
</dbReference>
<evidence type="ECO:0000256" key="1">
    <source>
        <dbReference type="ARBA" id="ARBA00004239"/>
    </source>
</evidence>
<dbReference type="Proteomes" id="UP000230750">
    <property type="component" value="Unassembled WGS sequence"/>
</dbReference>
<comment type="subcellular location">
    <subcellularLocation>
        <location evidence="1">Secreted</location>
        <location evidence="1">Extracellular space</location>
    </subcellularLocation>
</comment>
<dbReference type="InterPro" id="IPR003587">
    <property type="entry name" value="Hint_dom_N"/>
</dbReference>
<dbReference type="SUPFAM" id="SSF51294">
    <property type="entry name" value="Hedgehog/intein (Hint) domain"/>
    <property type="match status" value="1"/>
</dbReference>
<dbReference type="PROSITE" id="PS50817">
    <property type="entry name" value="INTEIN_N_TER"/>
    <property type="match status" value="1"/>
</dbReference>
<evidence type="ECO:0000259" key="5">
    <source>
        <dbReference type="SMART" id="SM00306"/>
    </source>
</evidence>
<dbReference type="InterPro" id="IPR006141">
    <property type="entry name" value="Intein_N"/>
</dbReference>
<keyword evidence="2" id="KW-0217">Developmental protein</keyword>
<dbReference type="InterPro" id="IPR052140">
    <property type="entry name" value="Dev_Signal_Hedgehog-like"/>
</dbReference>
<dbReference type="OrthoDB" id="5212at2759"/>
<name>A0A2G8KYT1_STIJA</name>
<dbReference type="InterPro" id="IPR001767">
    <property type="entry name" value="Hedgehog_Hint"/>
</dbReference>
<dbReference type="InterPro" id="IPR003586">
    <property type="entry name" value="Hint_dom_C"/>
</dbReference>
<dbReference type="Pfam" id="PF01079">
    <property type="entry name" value="Hint"/>
    <property type="match status" value="1"/>
</dbReference>
<dbReference type="SMART" id="SM00305">
    <property type="entry name" value="HintC"/>
    <property type="match status" value="1"/>
</dbReference>
<dbReference type="PRINTS" id="PR00632">
    <property type="entry name" value="SONICHHOG"/>
</dbReference>
<feature type="domain" description="Hint" evidence="4">
    <location>
        <begin position="257"/>
        <end position="301"/>
    </location>
</feature>
<dbReference type="GO" id="GO:0007267">
    <property type="term" value="P:cell-cell signaling"/>
    <property type="evidence" value="ECO:0007669"/>
    <property type="project" value="InterPro"/>
</dbReference>
<dbReference type="InterPro" id="IPR001657">
    <property type="entry name" value="Hedgehog"/>
</dbReference>
<dbReference type="SMART" id="SM00306">
    <property type="entry name" value="HintN"/>
    <property type="match status" value="1"/>
</dbReference>
<dbReference type="GO" id="GO:0016539">
    <property type="term" value="P:intein-mediated protein splicing"/>
    <property type="evidence" value="ECO:0007669"/>
    <property type="project" value="InterPro"/>
</dbReference>
<dbReference type="EMBL" id="MRZV01000298">
    <property type="protein sequence ID" value="PIK53159.1"/>
    <property type="molecule type" value="Genomic_DNA"/>
</dbReference>
<evidence type="ECO:0000259" key="4">
    <source>
        <dbReference type="SMART" id="SM00305"/>
    </source>
</evidence>
<protein>
    <recommendedName>
        <fullName evidence="8">Hint domain-containing protein</fullName>
    </recommendedName>
</protein>
<dbReference type="GO" id="GO:0005576">
    <property type="term" value="C:extracellular region"/>
    <property type="evidence" value="ECO:0007669"/>
    <property type="project" value="UniProtKB-SubCell"/>
</dbReference>
<evidence type="ECO:0000256" key="3">
    <source>
        <dbReference type="ARBA" id="ARBA00022729"/>
    </source>
</evidence>
<dbReference type="InterPro" id="IPR036844">
    <property type="entry name" value="Hint_dom_sf"/>
</dbReference>